<proteinExistence type="predicted"/>
<keyword evidence="4" id="KW-1185">Reference proteome</keyword>
<keyword evidence="2" id="KW-0812">Transmembrane</keyword>
<feature type="region of interest" description="Disordered" evidence="1">
    <location>
        <begin position="85"/>
        <end position="188"/>
    </location>
</feature>
<evidence type="ECO:0000313" key="3">
    <source>
        <dbReference type="EMBL" id="GAA3895871.1"/>
    </source>
</evidence>
<evidence type="ECO:0000313" key="4">
    <source>
        <dbReference type="Proteomes" id="UP001501000"/>
    </source>
</evidence>
<feature type="transmembrane region" description="Helical" evidence="2">
    <location>
        <begin position="60"/>
        <end position="80"/>
    </location>
</feature>
<keyword evidence="2" id="KW-1133">Transmembrane helix</keyword>
<name>A0ABP7L7U5_9ACTN</name>
<keyword evidence="2" id="KW-0472">Membrane</keyword>
<dbReference type="Proteomes" id="UP001501000">
    <property type="component" value="Unassembled WGS sequence"/>
</dbReference>
<feature type="compositionally biased region" description="Low complexity" evidence="1">
    <location>
        <begin position="140"/>
        <end position="155"/>
    </location>
</feature>
<accession>A0ABP7L7U5</accession>
<dbReference type="RefSeq" id="WP_345277782.1">
    <property type="nucleotide sequence ID" value="NZ_BAABAJ010000001.1"/>
</dbReference>
<comment type="caution">
    <text evidence="3">The sequence shown here is derived from an EMBL/GenBank/DDBJ whole genome shotgun (WGS) entry which is preliminary data.</text>
</comment>
<sequence>MPHQPIVPPPPGRGPGVSDASDSTPPAPHAPYRVPVPDGASVPVGTPSVPSRAARRVRRIGVPLVPLLVAGLVVTAFTAVGGEAERGTAAAPPAAGDAPTPTSGPAEADTPVTGAPVPPPADRRADPHEERAVPVPSPTPTATVPAVATTAPATARPHRGGSAPASRTGTPAPSHRTPRAPVDAPAPGRGVSFEDLRVGDCFDIDRAAPGTVVRRACDTPHDAEVVARPLLPGPYADDGAVREAATALCRLPLRHKADLQPVGTRWTTFVQYPYRTSHLLGSDRAACSLATPSGTETRLTRPLQ</sequence>
<reference evidence="4" key="1">
    <citation type="journal article" date="2019" name="Int. J. Syst. Evol. Microbiol.">
        <title>The Global Catalogue of Microorganisms (GCM) 10K type strain sequencing project: providing services to taxonomists for standard genome sequencing and annotation.</title>
        <authorList>
            <consortium name="The Broad Institute Genomics Platform"/>
            <consortium name="The Broad Institute Genome Sequencing Center for Infectious Disease"/>
            <person name="Wu L."/>
            <person name="Ma J."/>
        </authorList>
    </citation>
    <scope>NUCLEOTIDE SEQUENCE [LARGE SCALE GENOMIC DNA]</scope>
    <source>
        <strain evidence="4">JCM 16956</strain>
    </source>
</reference>
<gene>
    <name evidence="3" type="ORF">GCM10022244_02310</name>
</gene>
<feature type="compositionally biased region" description="Low complexity" evidence="1">
    <location>
        <begin position="85"/>
        <end position="115"/>
    </location>
</feature>
<evidence type="ECO:0008006" key="5">
    <source>
        <dbReference type="Google" id="ProtNLM"/>
    </source>
</evidence>
<organism evidence="3 4">
    <name type="scientific">Streptomyces gulbargensis</name>
    <dbReference type="NCBI Taxonomy" id="364901"/>
    <lineage>
        <taxon>Bacteria</taxon>
        <taxon>Bacillati</taxon>
        <taxon>Actinomycetota</taxon>
        <taxon>Actinomycetes</taxon>
        <taxon>Kitasatosporales</taxon>
        <taxon>Streptomycetaceae</taxon>
        <taxon>Streptomyces</taxon>
    </lineage>
</organism>
<evidence type="ECO:0000256" key="2">
    <source>
        <dbReference type="SAM" id="Phobius"/>
    </source>
</evidence>
<feature type="compositionally biased region" description="Basic and acidic residues" evidence="1">
    <location>
        <begin position="121"/>
        <end position="132"/>
    </location>
</feature>
<evidence type="ECO:0000256" key="1">
    <source>
        <dbReference type="SAM" id="MobiDB-lite"/>
    </source>
</evidence>
<dbReference type="EMBL" id="BAABAJ010000001">
    <property type="protein sequence ID" value="GAA3895871.1"/>
    <property type="molecule type" value="Genomic_DNA"/>
</dbReference>
<feature type="compositionally biased region" description="Pro residues" evidence="1">
    <location>
        <begin position="1"/>
        <end position="13"/>
    </location>
</feature>
<feature type="region of interest" description="Disordered" evidence="1">
    <location>
        <begin position="1"/>
        <end position="53"/>
    </location>
</feature>
<protein>
    <recommendedName>
        <fullName evidence="5">Septum formation-related domain-containing protein</fullName>
    </recommendedName>
</protein>